<gene>
    <name evidence="1" type="ORF">GCM10022255_067610</name>
</gene>
<accession>A0ABP8DHR3</accession>
<dbReference type="EMBL" id="BAABAT010000023">
    <property type="protein sequence ID" value="GAA4256107.1"/>
    <property type="molecule type" value="Genomic_DNA"/>
</dbReference>
<proteinExistence type="predicted"/>
<name>A0ABP8DHR3_9ACTN</name>
<keyword evidence="2" id="KW-1185">Reference proteome</keyword>
<sequence length="53" mass="5283">MAGCAGGGSLTLTEAVNALPCNEKGGSTFGFLANWNATNTNLASFALNGRTCS</sequence>
<protein>
    <recommendedName>
        <fullName evidence="3">Chitinase</fullName>
    </recommendedName>
</protein>
<evidence type="ECO:0000313" key="1">
    <source>
        <dbReference type="EMBL" id="GAA4256107.1"/>
    </source>
</evidence>
<evidence type="ECO:0008006" key="3">
    <source>
        <dbReference type="Google" id="ProtNLM"/>
    </source>
</evidence>
<organism evidence="1 2">
    <name type="scientific">Dactylosporangium darangshiense</name>
    <dbReference type="NCBI Taxonomy" id="579108"/>
    <lineage>
        <taxon>Bacteria</taxon>
        <taxon>Bacillati</taxon>
        <taxon>Actinomycetota</taxon>
        <taxon>Actinomycetes</taxon>
        <taxon>Micromonosporales</taxon>
        <taxon>Micromonosporaceae</taxon>
        <taxon>Dactylosporangium</taxon>
    </lineage>
</organism>
<comment type="caution">
    <text evidence="1">The sequence shown here is derived from an EMBL/GenBank/DDBJ whole genome shotgun (WGS) entry which is preliminary data.</text>
</comment>
<reference evidence="2" key="1">
    <citation type="journal article" date="2019" name="Int. J. Syst. Evol. Microbiol.">
        <title>The Global Catalogue of Microorganisms (GCM) 10K type strain sequencing project: providing services to taxonomists for standard genome sequencing and annotation.</title>
        <authorList>
            <consortium name="The Broad Institute Genomics Platform"/>
            <consortium name="The Broad Institute Genome Sequencing Center for Infectious Disease"/>
            <person name="Wu L."/>
            <person name="Ma J."/>
        </authorList>
    </citation>
    <scope>NUCLEOTIDE SEQUENCE [LARGE SCALE GENOMIC DNA]</scope>
    <source>
        <strain evidence="2">JCM 17441</strain>
    </source>
</reference>
<evidence type="ECO:0000313" key="2">
    <source>
        <dbReference type="Proteomes" id="UP001500620"/>
    </source>
</evidence>
<dbReference type="Proteomes" id="UP001500620">
    <property type="component" value="Unassembled WGS sequence"/>
</dbReference>